<evidence type="ECO:0000313" key="9">
    <source>
        <dbReference type="Proteomes" id="UP001163823"/>
    </source>
</evidence>
<gene>
    <name evidence="8" type="ORF">O6P43_012115</name>
</gene>
<dbReference type="Gene3D" id="1.20.1250.20">
    <property type="entry name" value="MFS general substrate transporter like domains"/>
    <property type="match status" value="1"/>
</dbReference>
<evidence type="ECO:0000313" key="8">
    <source>
        <dbReference type="EMBL" id="KAJ7967931.1"/>
    </source>
</evidence>
<evidence type="ECO:0000256" key="3">
    <source>
        <dbReference type="ARBA" id="ARBA00022692"/>
    </source>
</evidence>
<feature type="transmembrane region" description="Helical" evidence="7">
    <location>
        <begin position="340"/>
        <end position="360"/>
    </location>
</feature>
<keyword evidence="5 7" id="KW-0472">Membrane</keyword>
<keyword evidence="3 7" id="KW-0812">Transmembrane</keyword>
<accession>A0AAD7PTQ9</accession>
<evidence type="ECO:0000256" key="1">
    <source>
        <dbReference type="ARBA" id="ARBA00004141"/>
    </source>
</evidence>
<feature type="transmembrane region" description="Helical" evidence="7">
    <location>
        <begin position="391"/>
        <end position="412"/>
    </location>
</feature>
<comment type="caution">
    <text evidence="8">The sequence shown here is derived from an EMBL/GenBank/DDBJ whole genome shotgun (WGS) entry which is preliminary data.</text>
</comment>
<feature type="transmembrane region" description="Helical" evidence="7">
    <location>
        <begin position="36"/>
        <end position="64"/>
    </location>
</feature>
<dbReference type="GO" id="GO:0016020">
    <property type="term" value="C:membrane"/>
    <property type="evidence" value="ECO:0007669"/>
    <property type="project" value="UniProtKB-SubCell"/>
</dbReference>
<keyword evidence="4 7" id="KW-1133">Transmembrane helix</keyword>
<comment type="similarity">
    <text evidence="2">Belongs to the major facilitator superfamily. Proton-dependent oligopeptide transporter (POT/PTR) (TC 2.A.17) family.</text>
</comment>
<protein>
    <submittedName>
        <fullName evidence="8">Protein NRT1/ PTR FAMILY 4.4-like</fullName>
    </submittedName>
</protein>
<sequence length="603" mass="66632">MDHKGGNENMSAKGEDTTVDWRGKPSNPNKQGGMRAAAFVLGLQAFEIMAIAAVGNNLITYVINEMHFSLSKSANIVTNFVGTVFLLALLGGYLSDSYLGSYWTMLIFGFVELSGFILLSVQAHLPQLKPPKCNTLTDGEQCIEAKGIKALIFFIALYLVALGSGCVKPNMIAHGADQFIQDNPKQLKKLSTYFNAAYFAFSMGELVALTVLVWVQTHSGMDIGFGVSAAAMSMGLISMVCGTLYYRNKPPQGSIFTPIAQVFVAAILKRKQACPSNPQILHGSQSCAPEIAGLSSDSTGSLQRTKKFRFLDKACIKIHDGSNTKESPWRLCTVAQVEQVKILISVVPIFSCTIVFNTILAQLQTFSVQQGRAMDTQLTKSFHIPPASLQAIPYILLIFLVPLYDTFFVPFARKNTGHESGISPLKRIGFGLFLVTFSMVSAALTEKKRRDGAVNSSKTLSIFWITPQFLIFGLSEMFTAVGLIEFFYKQSLKGMQSFLTAMTYCSYSFGFYLSSLLVSLLNKITANSSNGGWLHDNNLNKDRLDLFYWLLAALSFLNFLNYLFWSRWYSYIPSLVSKPQDGNNAEEYRYSGFNSKIGDENIP</sequence>
<dbReference type="Proteomes" id="UP001163823">
    <property type="component" value="Chromosome 5"/>
</dbReference>
<feature type="region of interest" description="Disordered" evidence="6">
    <location>
        <begin position="1"/>
        <end position="30"/>
    </location>
</feature>
<dbReference type="Pfam" id="PF00854">
    <property type="entry name" value="PTR2"/>
    <property type="match status" value="1"/>
</dbReference>
<dbReference type="InterPro" id="IPR036259">
    <property type="entry name" value="MFS_trans_sf"/>
</dbReference>
<evidence type="ECO:0000256" key="5">
    <source>
        <dbReference type="ARBA" id="ARBA00023136"/>
    </source>
</evidence>
<dbReference type="SUPFAM" id="SSF103473">
    <property type="entry name" value="MFS general substrate transporter"/>
    <property type="match status" value="1"/>
</dbReference>
<dbReference type="KEGG" id="qsa:O6P43_012115"/>
<reference evidence="8" key="1">
    <citation type="journal article" date="2023" name="Science">
        <title>Elucidation of the pathway for biosynthesis of saponin adjuvants from the soapbark tree.</title>
        <authorList>
            <person name="Reed J."/>
            <person name="Orme A."/>
            <person name="El-Demerdash A."/>
            <person name="Owen C."/>
            <person name="Martin L.B.B."/>
            <person name="Misra R.C."/>
            <person name="Kikuchi S."/>
            <person name="Rejzek M."/>
            <person name="Martin A.C."/>
            <person name="Harkess A."/>
            <person name="Leebens-Mack J."/>
            <person name="Louveau T."/>
            <person name="Stephenson M.J."/>
            <person name="Osbourn A."/>
        </authorList>
    </citation>
    <scope>NUCLEOTIDE SEQUENCE</scope>
    <source>
        <strain evidence="8">S10</strain>
    </source>
</reference>
<dbReference type="EMBL" id="JARAOO010000005">
    <property type="protein sequence ID" value="KAJ7967931.1"/>
    <property type="molecule type" value="Genomic_DNA"/>
</dbReference>
<dbReference type="CDD" id="cd17414">
    <property type="entry name" value="MFS_NPF4"/>
    <property type="match status" value="1"/>
</dbReference>
<dbReference type="AlphaFoldDB" id="A0AAD7PTQ9"/>
<feature type="compositionally biased region" description="Basic and acidic residues" evidence="6">
    <location>
        <begin position="13"/>
        <end position="23"/>
    </location>
</feature>
<evidence type="ECO:0000256" key="6">
    <source>
        <dbReference type="SAM" id="MobiDB-lite"/>
    </source>
</evidence>
<feature type="transmembrane region" description="Helical" evidence="7">
    <location>
        <begin position="76"/>
        <end position="94"/>
    </location>
</feature>
<dbReference type="PANTHER" id="PTHR11654">
    <property type="entry name" value="OLIGOPEPTIDE TRANSPORTER-RELATED"/>
    <property type="match status" value="1"/>
</dbReference>
<keyword evidence="9" id="KW-1185">Reference proteome</keyword>
<organism evidence="8 9">
    <name type="scientific">Quillaja saponaria</name>
    <name type="common">Soap bark tree</name>
    <dbReference type="NCBI Taxonomy" id="32244"/>
    <lineage>
        <taxon>Eukaryota</taxon>
        <taxon>Viridiplantae</taxon>
        <taxon>Streptophyta</taxon>
        <taxon>Embryophyta</taxon>
        <taxon>Tracheophyta</taxon>
        <taxon>Spermatophyta</taxon>
        <taxon>Magnoliopsida</taxon>
        <taxon>eudicotyledons</taxon>
        <taxon>Gunneridae</taxon>
        <taxon>Pentapetalae</taxon>
        <taxon>rosids</taxon>
        <taxon>fabids</taxon>
        <taxon>Fabales</taxon>
        <taxon>Quillajaceae</taxon>
        <taxon>Quillaja</taxon>
    </lineage>
</organism>
<feature type="transmembrane region" description="Helical" evidence="7">
    <location>
        <begin position="424"/>
        <end position="444"/>
    </location>
</feature>
<evidence type="ECO:0000256" key="7">
    <source>
        <dbReference type="SAM" id="Phobius"/>
    </source>
</evidence>
<evidence type="ECO:0000256" key="2">
    <source>
        <dbReference type="ARBA" id="ARBA00005982"/>
    </source>
</evidence>
<dbReference type="GO" id="GO:0022857">
    <property type="term" value="F:transmembrane transporter activity"/>
    <property type="evidence" value="ECO:0007669"/>
    <property type="project" value="InterPro"/>
</dbReference>
<dbReference type="InterPro" id="IPR000109">
    <property type="entry name" value="POT_fam"/>
</dbReference>
<feature type="transmembrane region" description="Helical" evidence="7">
    <location>
        <begin position="546"/>
        <end position="565"/>
    </location>
</feature>
<feature type="transmembrane region" description="Helical" evidence="7">
    <location>
        <begin position="100"/>
        <end position="121"/>
    </location>
</feature>
<proteinExistence type="inferred from homology"/>
<comment type="subcellular location">
    <subcellularLocation>
        <location evidence="1">Membrane</location>
        <topology evidence="1">Multi-pass membrane protein</topology>
    </subcellularLocation>
</comment>
<feature type="transmembrane region" description="Helical" evidence="7">
    <location>
        <begin position="223"/>
        <end position="246"/>
    </location>
</feature>
<evidence type="ECO:0000256" key="4">
    <source>
        <dbReference type="ARBA" id="ARBA00022989"/>
    </source>
</evidence>
<feature type="transmembrane region" description="Helical" evidence="7">
    <location>
        <begin position="464"/>
        <end position="488"/>
    </location>
</feature>
<feature type="transmembrane region" description="Helical" evidence="7">
    <location>
        <begin position="196"/>
        <end position="217"/>
    </location>
</feature>
<name>A0AAD7PTQ9_QUISA</name>
<feature type="transmembrane region" description="Helical" evidence="7">
    <location>
        <begin position="509"/>
        <end position="526"/>
    </location>
</feature>